<keyword evidence="5 6" id="KW-0472">Membrane</keyword>
<keyword evidence="4 6" id="KW-1133">Transmembrane helix</keyword>
<evidence type="ECO:0000256" key="3">
    <source>
        <dbReference type="ARBA" id="ARBA00022692"/>
    </source>
</evidence>
<dbReference type="AlphaFoldDB" id="A0A816RFG3"/>
<proteinExistence type="inferred from homology"/>
<feature type="non-terminal residue" evidence="7">
    <location>
        <position position="1"/>
    </location>
</feature>
<protein>
    <submittedName>
        <fullName evidence="7">(rape) hypothetical protein</fullName>
    </submittedName>
</protein>
<sequence length="149" mass="16969">QVNSAFRRLRTIGGSRFGSPPNTLTEPVWDTVKSDLSIIMSNLKLVVFPNPNREDLGKAFRDWDPWGPFFFIVFLGLTLSWSASRKKAKASLDSELLLAFDLTQRTDSQLMCMIRYEINHIVKFTIKCCSHVRYVSKTMVLVGLSDIHA</sequence>
<reference evidence="7" key="1">
    <citation type="submission" date="2021-01" db="EMBL/GenBank/DDBJ databases">
        <authorList>
            <consortium name="Genoscope - CEA"/>
            <person name="William W."/>
        </authorList>
    </citation>
    <scope>NUCLEOTIDE SEQUENCE</scope>
</reference>
<keyword evidence="3 6" id="KW-0812">Transmembrane</keyword>
<evidence type="ECO:0000256" key="2">
    <source>
        <dbReference type="ARBA" id="ARBA00010596"/>
    </source>
</evidence>
<gene>
    <name evidence="7" type="ORF">DARMORV10_C01P16400.1</name>
</gene>
<dbReference type="PANTHER" id="PTHR21236:SF1">
    <property type="entry name" value="PROTEIN YIPF6"/>
    <property type="match status" value="1"/>
</dbReference>
<dbReference type="GO" id="GO:0006888">
    <property type="term" value="P:endoplasmic reticulum to Golgi vesicle-mediated transport"/>
    <property type="evidence" value="ECO:0007669"/>
    <property type="project" value="InterPro"/>
</dbReference>
<organism evidence="7">
    <name type="scientific">Brassica napus</name>
    <name type="common">Rape</name>
    <dbReference type="NCBI Taxonomy" id="3708"/>
    <lineage>
        <taxon>Eukaryota</taxon>
        <taxon>Viridiplantae</taxon>
        <taxon>Streptophyta</taxon>
        <taxon>Embryophyta</taxon>
        <taxon>Tracheophyta</taxon>
        <taxon>Spermatophyta</taxon>
        <taxon>Magnoliopsida</taxon>
        <taxon>eudicotyledons</taxon>
        <taxon>Gunneridae</taxon>
        <taxon>Pentapetalae</taxon>
        <taxon>rosids</taxon>
        <taxon>malvids</taxon>
        <taxon>Brassicales</taxon>
        <taxon>Brassicaceae</taxon>
        <taxon>Brassiceae</taxon>
        <taxon>Brassica</taxon>
    </lineage>
</organism>
<accession>A0A816RFG3</accession>
<evidence type="ECO:0000256" key="5">
    <source>
        <dbReference type="ARBA" id="ARBA00023136"/>
    </source>
</evidence>
<dbReference type="PANTHER" id="PTHR21236">
    <property type="entry name" value="GOLGI MEMBRANE PROTEIN YIP1"/>
    <property type="match status" value="1"/>
</dbReference>
<dbReference type="EMBL" id="HG994365">
    <property type="protein sequence ID" value="CAF2070569.1"/>
    <property type="molecule type" value="Genomic_DNA"/>
</dbReference>
<feature type="transmembrane region" description="Helical" evidence="6">
    <location>
        <begin position="66"/>
        <end position="84"/>
    </location>
</feature>
<evidence type="ECO:0000313" key="7">
    <source>
        <dbReference type="EMBL" id="CAF2070569.1"/>
    </source>
</evidence>
<name>A0A816RFG3_BRANA</name>
<dbReference type="Proteomes" id="UP001295469">
    <property type="component" value="Chromosome C01"/>
</dbReference>
<dbReference type="InterPro" id="IPR045231">
    <property type="entry name" value="Yip1/4-like"/>
</dbReference>
<evidence type="ECO:0000256" key="6">
    <source>
        <dbReference type="SAM" id="Phobius"/>
    </source>
</evidence>
<comment type="similarity">
    <text evidence="2">Belongs to the YIP1 family.</text>
</comment>
<evidence type="ECO:0000256" key="1">
    <source>
        <dbReference type="ARBA" id="ARBA00004141"/>
    </source>
</evidence>
<evidence type="ECO:0000256" key="4">
    <source>
        <dbReference type="ARBA" id="ARBA00022989"/>
    </source>
</evidence>
<dbReference type="GO" id="GO:0005737">
    <property type="term" value="C:cytoplasm"/>
    <property type="evidence" value="ECO:0007669"/>
    <property type="project" value="GOC"/>
</dbReference>
<comment type="subcellular location">
    <subcellularLocation>
        <location evidence="1">Membrane</location>
        <topology evidence="1">Multi-pass membrane protein</topology>
    </subcellularLocation>
</comment>
<dbReference type="GO" id="GO:0016020">
    <property type="term" value="C:membrane"/>
    <property type="evidence" value="ECO:0007669"/>
    <property type="project" value="UniProtKB-SubCell"/>
</dbReference>